<sequence length="151" mass="17887">MLPLQEPGNHRERWIQNDTLTKRMLEEWNSIPLSNYHEPGSLKIQPKRAKLLRSKAKLIHRIRCQVTRIDRHAAFTEPEPYQCGSEQSSKHTITDCPRWTQLRGPLMDKIPGPPTWENWLFTNLNVDLILQFVAKTNLLDWYEMDEEDPEE</sequence>
<accession>A0A3N4KBP2</accession>
<dbReference type="AlphaFoldDB" id="A0A3N4KBP2"/>
<evidence type="ECO:0000313" key="1">
    <source>
        <dbReference type="EMBL" id="RPB06732.1"/>
    </source>
</evidence>
<proteinExistence type="predicted"/>
<dbReference type="Proteomes" id="UP000277580">
    <property type="component" value="Unassembled WGS sequence"/>
</dbReference>
<gene>
    <name evidence="1" type="ORF">P167DRAFT_580107</name>
</gene>
<name>A0A3N4KBP2_9PEZI</name>
<dbReference type="OrthoDB" id="5454285at2759"/>
<keyword evidence="2" id="KW-1185">Reference proteome</keyword>
<organism evidence="1 2">
    <name type="scientific">Morchella conica CCBAS932</name>
    <dbReference type="NCBI Taxonomy" id="1392247"/>
    <lineage>
        <taxon>Eukaryota</taxon>
        <taxon>Fungi</taxon>
        <taxon>Dikarya</taxon>
        <taxon>Ascomycota</taxon>
        <taxon>Pezizomycotina</taxon>
        <taxon>Pezizomycetes</taxon>
        <taxon>Pezizales</taxon>
        <taxon>Morchellaceae</taxon>
        <taxon>Morchella</taxon>
    </lineage>
</organism>
<reference evidence="1 2" key="1">
    <citation type="journal article" date="2018" name="Nat. Ecol. Evol.">
        <title>Pezizomycetes genomes reveal the molecular basis of ectomycorrhizal truffle lifestyle.</title>
        <authorList>
            <person name="Murat C."/>
            <person name="Payen T."/>
            <person name="Noel B."/>
            <person name="Kuo A."/>
            <person name="Morin E."/>
            <person name="Chen J."/>
            <person name="Kohler A."/>
            <person name="Krizsan K."/>
            <person name="Balestrini R."/>
            <person name="Da Silva C."/>
            <person name="Montanini B."/>
            <person name="Hainaut M."/>
            <person name="Levati E."/>
            <person name="Barry K.W."/>
            <person name="Belfiori B."/>
            <person name="Cichocki N."/>
            <person name="Clum A."/>
            <person name="Dockter R.B."/>
            <person name="Fauchery L."/>
            <person name="Guy J."/>
            <person name="Iotti M."/>
            <person name="Le Tacon F."/>
            <person name="Lindquist E.A."/>
            <person name="Lipzen A."/>
            <person name="Malagnac F."/>
            <person name="Mello A."/>
            <person name="Molinier V."/>
            <person name="Miyauchi S."/>
            <person name="Poulain J."/>
            <person name="Riccioni C."/>
            <person name="Rubini A."/>
            <person name="Sitrit Y."/>
            <person name="Splivallo R."/>
            <person name="Traeger S."/>
            <person name="Wang M."/>
            <person name="Zifcakova L."/>
            <person name="Wipf D."/>
            <person name="Zambonelli A."/>
            <person name="Paolocci F."/>
            <person name="Nowrousian M."/>
            <person name="Ottonello S."/>
            <person name="Baldrian P."/>
            <person name="Spatafora J.W."/>
            <person name="Henrissat B."/>
            <person name="Nagy L.G."/>
            <person name="Aury J.M."/>
            <person name="Wincker P."/>
            <person name="Grigoriev I.V."/>
            <person name="Bonfante P."/>
            <person name="Martin F.M."/>
        </authorList>
    </citation>
    <scope>NUCLEOTIDE SEQUENCE [LARGE SCALE GENOMIC DNA]</scope>
    <source>
        <strain evidence="1 2">CCBAS932</strain>
    </source>
</reference>
<protein>
    <submittedName>
        <fullName evidence="1">Uncharacterized protein</fullName>
    </submittedName>
</protein>
<evidence type="ECO:0000313" key="2">
    <source>
        <dbReference type="Proteomes" id="UP000277580"/>
    </source>
</evidence>
<dbReference type="InParanoid" id="A0A3N4KBP2"/>
<dbReference type="EMBL" id="ML119228">
    <property type="protein sequence ID" value="RPB06732.1"/>
    <property type="molecule type" value="Genomic_DNA"/>
</dbReference>